<evidence type="ECO:0000313" key="2">
    <source>
        <dbReference type="Proteomes" id="UP001148737"/>
    </source>
</evidence>
<accession>A0ACC1QP93</accession>
<evidence type="ECO:0000313" key="1">
    <source>
        <dbReference type="EMBL" id="KAJ3483079.1"/>
    </source>
</evidence>
<keyword evidence="2" id="KW-1185">Reference proteome</keyword>
<proteinExistence type="predicted"/>
<gene>
    <name evidence="1" type="ORF">NLG97_g7394</name>
</gene>
<protein>
    <submittedName>
        <fullName evidence="1">Uncharacterized protein</fullName>
    </submittedName>
</protein>
<reference evidence="1" key="1">
    <citation type="submission" date="2022-07" db="EMBL/GenBank/DDBJ databases">
        <title>Genome Sequence of Lecanicillium saksenae.</title>
        <authorList>
            <person name="Buettner E."/>
        </authorList>
    </citation>
    <scope>NUCLEOTIDE SEQUENCE</scope>
    <source>
        <strain evidence="1">VT-O1</strain>
    </source>
</reference>
<comment type="caution">
    <text evidence="1">The sequence shown here is derived from an EMBL/GenBank/DDBJ whole genome shotgun (WGS) entry which is preliminary data.</text>
</comment>
<organism evidence="1 2">
    <name type="scientific">Lecanicillium saksenae</name>
    <dbReference type="NCBI Taxonomy" id="468837"/>
    <lineage>
        <taxon>Eukaryota</taxon>
        <taxon>Fungi</taxon>
        <taxon>Dikarya</taxon>
        <taxon>Ascomycota</taxon>
        <taxon>Pezizomycotina</taxon>
        <taxon>Sordariomycetes</taxon>
        <taxon>Hypocreomycetidae</taxon>
        <taxon>Hypocreales</taxon>
        <taxon>Cordycipitaceae</taxon>
        <taxon>Lecanicillium</taxon>
    </lineage>
</organism>
<name>A0ACC1QP93_9HYPO</name>
<dbReference type="EMBL" id="JANAKD010001124">
    <property type="protein sequence ID" value="KAJ3483079.1"/>
    <property type="molecule type" value="Genomic_DNA"/>
</dbReference>
<dbReference type="Proteomes" id="UP001148737">
    <property type="component" value="Unassembled WGS sequence"/>
</dbReference>
<sequence length="230" mass="25745">MSTSAMNHSSLHQFIISSFLDNLRPPTVDEVAARFGTDQDAARQGLRALADYHGVVLHPKSDQVWISHPFSAAPTTYVVTCGDRKWWGNCAWCSLGVIQLAGGTGTFTTRSGAIGDEVSVAIKDGQLLDKDFVIHFPVPMTQAWDNVVYTCSVQLLFRDEAEVNEWCTTRGIPKSDVRPIQQVWDFAKEWYGRHADADWTKWSSQEAVKLFQRHGLDGPIWEIDTGTGRF</sequence>